<feature type="compositionally biased region" description="Low complexity" evidence="1">
    <location>
        <begin position="217"/>
        <end position="232"/>
    </location>
</feature>
<dbReference type="EMBL" id="ML995477">
    <property type="protein sequence ID" value="KAF2145573.1"/>
    <property type="molecule type" value="Genomic_DNA"/>
</dbReference>
<keyword evidence="2" id="KW-0812">Transmembrane</keyword>
<feature type="compositionally biased region" description="Low complexity" evidence="1">
    <location>
        <begin position="310"/>
        <end position="325"/>
    </location>
</feature>
<keyword evidence="2" id="KW-1133">Transmembrane helix</keyword>
<feature type="transmembrane region" description="Helical" evidence="2">
    <location>
        <begin position="15"/>
        <end position="36"/>
    </location>
</feature>
<name>A0A6A6BQ55_9PEZI</name>
<dbReference type="PANTHER" id="PTHR40623">
    <property type="entry name" value="INTEGRAL MEMBRANE PROTEIN"/>
    <property type="match status" value="1"/>
</dbReference>
<dbReference type="PANTHER" id="PTHR40623:SF2">
    <property type="entry name" value="INTEGRAL MEMBRANE PROTEIN"/>
    <property type="match status" value="1"/>
</dbReference>
<feature type="compositionally biased region" description="Polar residues" evidence="1">
    <location>
        <begin position="427"/>
        <end position="437"/>
    </location>
</feature>
<gene>
    <name evidence="3" type="ORF">K452DRAFT_264714</name>
</gene>
<dbReference type="Proteomes" id="UP000799438">
    <property type="component" value="Unassembled WGS sequence"/>
</dbReference>
<accession>A0A6A6BQ55</accession>
<sequence length="437" mass="47232">MGKTFFQSWELWEKMTFVLACAIVCTIGAGWLKVWYSHWRIKKYSKLQGSRNSQEPQMVEAATGPTDEEDVPFGIRAIQSGIQVDGIWISGNNTPVPLSPASTALSKPDGQGSAPSSRPMSTLEMPQPLTGPYSSRPTSSGAGSSTFDRAVSAERLPISREASPVAGPSFNSRHHRPPPVAYSRYSQSSLGKHSATLDALEASEPYQTVEHPGTPANKNDSGSRKSSGSSNNPEDRNSSSSDDSRELQQPSLLAPRPRDPRTDLGLLHSHRLSHVAETGSLSRREKAFDRTPGRSGEWGSVVSDLPSARSPVLSDLPSPPLLDKTPSPPAVNANSDYAFLAPLEAIGSQVPPQVSPPLETYQPSGPDYAYAESSSQAQNDHHGARKVNSGFEVLPAGTFDAPAEPEEAHEQKHQPKRLQKKRRPSAESRTSNFVEQV</sequence>
<feature type="compositionally biased region" description="Basic residues" evidence="1">
    <location>
        <begin position="414"/>
        <end position="423"/>
    </location>
</feature>
<feature type="region of interest" description="Disordered" evidence="1">
    <location>
        <begin position="99"/>
        <end position="193"/>
    </location>
</feature>
<feature type="region of interest" description="Disordered" evidence="1">
    <location>
        <begin position="208"/>
        <end position="334"/>
    </location>
</feature>
<protein>
    <submittedName>
        <fullName evidence="3">Uncharacterized protein</fullName>
    </submittedName>
</protein>
<feature type="region of interest" description="Disordered" evidence="1">
    <location>
        <begin position="50"/>
        <end position="70"/>
    </location>
</feature>
<feature type="region of interest" description="Disordered" evidence="1">
    <location>
        <begin position="347"/>
        <end position="437"/>
    </location>
</feature>
<organism evidence="3 4">
    <name type="scientific">Aplosporella prunicola CBS 121167</name>
    <dbReference type="NCBI Taxonomy" id="1176127"/>
    <lineage>
        <taxon>Eukaryota</taxon>
        <taxon>Fungi</taxon>
        <taxon>Dikarya</taxon>
        <taxon>Ascomycota</taxon>
        <taxon>Pezizomycotina</taxon>
        <taxon>Dothideomycetes</taxon>
        <taxon>Dothideomycetes incertae sedis</taxon>
        <taxon>Botryosphaeriales</taxon>
        <taxon>Aplosporellaceae</taxon>
        <taxon>Aplosporella</taxon>
    </lineage>
</organism>
<keyword evidence="2" id="KW-0472">Membrane</keyword>
<proteinExistence type="predicted"/>
<feature type="compositionally biased region" description="Basic and acidic residues" evidence="1">
    <location>
        <begin position="282"/>
        <end position="292"/>
    </location>
</feature>
<feature type="compositionally biased region" description="Basic and acidic residues" evidence="1">
    <location>
        <begin position="233"/>
        <end position="246"/>
    </location>
</feature>
<keyword evidence="4" id="KW-1185">Reference proteome</keyword>
<evidence type="ECO:0000313" key="3">
    <source>
        <dbReference type="EMBL" id="KAF2145573.1"/>
    </source>
</evidence>
<evidence type="ECO:0000256" key="2">
    <source>
        <dbReference type="SAM" id="Phobius"/>
    </source>
</evidence>
<dbReference type="GeneID" id="54296202"/>
<evidence type="ECO:0000313" key="4">
    <source>
        <dbReference type="Proteomes" id="UP000799438"/>
    </source>
</evidence>
<dbReference type="OrthoDB" id="5426165at2759"/>
<reference evidence="3" key="1">
    <citation type="journal article" date="2020" name="Stud. Mycol.">
        <title>101 Dothideomycetes genomes: a test case for predicting lifestyles and emergence of pathogens.</title>
        <authorList>
            <person name="Haridas S."/>
            <person name="Albert R."/>
            <person name="Binder M."/>
            <person name="Bloem J."/>
            <person name="Labutti K."/>
            <person name="Salamov A."/>
            <person name="Andreopoulos B."/>
            <person name="Baker S."/>
            <person name="Barry K."/>
            <person name="Bills G."/>
            <person name="Bluhm B."/>
            <person name="Cannon C."/>
            <person name="Castanera R."/>
            <person name="Culley D."/>
            <person name="Daum C."/>
            <person name="Ezra D."/>
            <person name="Gonzalez J."/>
            <person name="Henrissat B."/>
            <person name="Kuo A."/>
            <person name="Liang C."/>
            <person name="Lipzen A."/>
            <person name="Lutzoni F."/>
            <person name="Magnuson J."/>
            <person name="Mondo S."/>
            <person name="Nolan M."/>
            <person name="Ohm R."/>
            <person name="Pangilinan J."/>
            <person name="Park H.-J."/>
            <person name="Ramirez L."/>
            <person name="Alfaro M."/>
            <person name="Sun H."/>
            <person name="Tritt A."/>
            <person name="Yoshinaga Y."/>
            <person name="Zwiers L.-H."/>
            <person name="Turgeon B."/>
            <person name="Goodwin S."/>
            <person name="Spatafora J."/>
            <person name="Crous P."/>
            <person name="Grigoriev I."/>
        </authorList>
    </citation>
    <scope>NUCLEOTIDE SEQUENCE</scope>
    <source>
        <strain evidence="3">CBS 121167</strain>
    </source>
</reference>
<dbReference type="AlphaFoldDB" id="A0A6A6BQ55"/>
<dbReference type="RefSeq" id="XP_033401285.1">
    <property type="nucleotide sequence ID" value="XM_033538706.1"/>
</dbReference>
<feature type="compositionally biased region" description="Low complexity" evidence="1">
    <location>
        <begin position="134"/>
        <end position="146"/>
    </location>
</feature>
<evidence type="ECO:0000256" key="1">
    <source>
        <dbReference type="SAM" id="MobiDB-lite"/>
    </source>
</evidence>